<keyword evidence="4 14" id="KW-1003">Cell membrane</keyword>
<accession>A0A1I6MEW8</accession>
<gene>
    <name evidence="14" type="primary">ctaB</name>
    <name evidence="15" type="ORF">SAMN05421771_2478</name>
</gene>
<keyword evidence="8 14" id="KW-0350">Heme biosynthesis</keyword>
<feature type="transmembrane region" description="Helical" evidence="14">
    <location>
        <begin position="131"/>
        <end position="149"/>
    </location>
</feature>
<evidence type="ECO:0000256" key="6">
    <source>
        <dbReference type="ARBA" id="ARBA00022692"/>
    </source>
</evidence>
<sequence>MAISATSEQIVSAKAKTQKAHTLLSDYVVLFKLRVSVMVVITAGAGFYLGSLRSGISPFHAGLFEALAGITVVTLGSSALNQALERKTDLLMRRTADRPMAAGRIGLAHGLTVGFLAVFLGSLYLAIQTNVLTGTLTLLTAIAYVAIYTPLKRVTVINTFIGAFPGALPPLIGWTAVRGVIEWPAVALFAIMFVWQFPHFMAIGWMYRDDYAAAGIRLTPTNSDIRWAARSTVIQSLFYAVLMVPVAIWPTWLGTTGMPYAVIATVLSLGYLYYTLRFATITRNPESPESRKLAVALLRCSVIYLPLLLGAMMLNAQGRLLF</sequence>
<evidence type="ECO:0000256" key="5">
    <source>
        <dbReference type="ARBA" id="ARBA00022679"/>
    </source>
</evidence>
<dbReference type="EC" id="2.5.1.141" evidence="3 14"/>
<dbReference type="InterPro" id="IPR030470">
    <property type="entry name" value="UbiA_prenylTrfase_CS"/>
</dbReference>
<feature type="transmembrane region" description="Helical" evidence="14">
    <location>
        <begin position="258"/>
        <end position="276"/>
    </location>
</feature>
<dbReference type="NCBIfam" id="TIGR01473">
    <property type="entry name" value="cyoE_ctaB"/>
    <property type="match status" value="1"/>
</dbReference>
<evidence type="ECO:0000256" key="13">
    <source>
        <dbReference type="ARBA" id="ARBA00047690"/>
    </source>
</evidence>
<reference evidence="15 16" key="1">
    <citation type="submission" date="2016-10" db="EMBL/GenBank/DDBJ databases">
        <authorList>
            <person name="de Groot N.N."/>
        </authorList>
    </citation>
    <scope>NUCLEOTIDE SEQUENCE [LARGE SCALE GENOMIC DNA]</scope>
    <source>
        <strain evidence="15 16">DSM 21001</strain>
    </source>
</reference>
<comment type="miscellaneous">
    <text evidence="14">Carbon 2 of the heme B porphyrin ring is defined according to the Fischer nomenclature.</text>
</comment>
<evidence type="ECO:0000256" key="4">
    <source>
        <dbReference type="ARBA" id="ARBA00022475"/>
    </source>
</evidence>
<feature type="transmembrane region" description="Helical" evidence="14">
    <location>
        <begin position="296"/>
        <end position="316"/>
    </location>
</feature>
<keyword evidence="16" id="KW-1185">Reference proteome</keyword>
<feature type="transmembrane region" description="Helical" evidence="14">
    <location>
        <begin position="61"/>
        <end position="84"/>
    </location>
</feature>
<protein>
    <recommendedName>
        <fullName evidence="11 14">Protoheme IX farnesyltransferase</fullName>
        <ecNumber evidence="3 14">2.5.1.141</ecNumber>
    </recommendedName>
    <alternativeName>
        <fullName evidence="12 14">Heme B farnesyltransferase</fullName>
    </alternativeName>
    <alternativeName>
        <fullName evidence="10 14">Heme O synthase</fullName>
    </alternativeName>
</protein>
<dbReference type="InterPro" id="IPR000537">
    <property type="entry name" value="UbiA_prenyltransferase"/>
</dbReference>
<evidence type="ECO:0000256" key="7">
    <source>
        <dbReference type="ARBA" id="ARBA00022989"/>
    </source>
</evidence>
<evidence type="ECO:0000256" key="12">
    <source>
        <dbReference type="ARBA" id="ARBA00042475"/>
    </source>
</evidence>
<evidence type="ECO:0000256" key="8">
    <source>
        <dbReference type="ARBA" id="ARBA00023133"/>
    </source>
</evidence>
<dbReference type="EMBL" id="FOZL01000001">
    <property type="protein sequence ID" value="SFS14173.1"/>
    <property type="molecule type" value="Genomic_DNA"/>
</dbReference>
<name>A0A1I6MEW8_9BACT</name>
<comment type="function">
    <text evidence="14">Converts heme B (protoheme IX) to heme O by substitution of the vinyl group on carbon 2 of heme B porphyrin ring with a hydroxyethyl farnesyl side group.</text>
</comment>
<dbReference type="STRING" id="474950.SAMN05421771_2478"/>
<evidence type="ECO:0000256" key="10">
    <source>
        <dbReference type="ARBA" id="ARBA00030253"/>
    </source>
</evidence>
<dbReference type="PROSITE" id="PS00943">
    <property type="entry name" value="UBIA"/>
    <property type="match status" value="1"/>
</dbReference>
<comment type="catalytic activity">
    <reaction evidence="13 14">
        <text>heme b + (2E,6E)-farnesyl diphosphate + H2O = Fe(II)-heme o + diphosphate</text>
        <dbReference type="Rhea" id="RHEA:28070"/>
        <dbReference type="ChEBI" id="CHEBI:15377"/>
        <dbReference type="ChEBI" id="CHEBI:33019"/>
        <dbReference type="ChEBI" id="CHEBI:60344"/>
        <dbReference type="ChEBI" id="CHEBI:60530"/>
        <dbReference type="ChEBI" id="CHEBI:175763"/>
        <dbReference type="EC" id="2.5.1.141"/>
    </reaction>
</comment>
<dbReference type="UniPathway" id="UPA00834">
    <property type="reaction ID" value="UER00712"/>
</dbReference>
<keyword evidence="7 14" id="KW-1133">Transmembrane helix</keyword>
<dbReference type="GO" id="GO:0008495">
    <property type="term" value="F:protoheme IX farnesyltransferase activity"/>
    <property type="evidence" value="ECO:0007669"/>
    <property type="project" value="UniProtKB-UniRule"/>
</dbReference>
<dbReference type="InterPro" id="IPR006369">
    <property type="entry name" value="Protohaem_IX_farnesylTrfase"/>
</dbReference>
<evidence type="ECO:0000313" key="15">
    <source>
        <dbReference type="EMBL" id="SFS14173.1"/>
    </source>
</evidence>
<proteinExistence type="inferred from homology"/>
<feature type="transmembrane region" description="Helical" evidence="14">
    <location>
        <begin position="156"/>
        <end position="177"/>
    </location>
</feature>
<dbReference type="HAMAP" id="MF_00154">
    <property type="entry name" value="CyoE_CtaB"/>
    <property type="match status" value="1"/>
</dbReference>
<dbReference type="AlphaFoldDB" id="A0A1I6MEW8"/>
<evidence type="ECO:0000256" key="11">
    <source>
        <dbReference type="ARBA" id="ARBA00040810"/>
    </source>
</evidence>
<evidence type="ECO:0000256" key="9">
    <source>
        <dbReference type="ARBA" id="ARBA00023136"/>
    </source>
</evidence>
<comment type="subcellular location">
    <subcellularLocation>
        <location evidence="1 14">Cell membrane</location>
        <topology evidence="1 14">Multi-pass membrane protein</topology>
    </subcellularLocation>
</comment>
<dbReference type="PANTHER" id="PTHR43448:SF7">
    <property type="entry name" value="4-HYDROXYBENZOATE SOLANESYLTRANSFERASE"/>
    <property type="match status" value="1"/>
</dbReference>
<comment type="similarity">
    <text evidence="14">Belongs to the UbiA prenyltransferase family. Protoheme IX farnesyltransferase subfamily.</text>
</comment>
<evidence type="ECO:0000256" key="1">
    <source>
        <dbReference type="ARBA" id="ARBA00004651"/>
    </source>
</evidence>
<organism evidence="15 16">
    <name type="scientific">Granulicella pectinivorans</name>
    <dbReference type="NCBI Taxonomy" id="474950"/>
    <lineage>
        <taxon>Bacteria</taxon>
        <taxon>Pseudomonadati</taxon>
        <taxon>Acidobacteriota</taxon>
        <taxon>Terriglobia</taxon>
        <taxon>Terriglobales</taxon>
        <taxon>Acidobacteriaceae</taxon>
        <taxon>Granulicella</taxon>
    </lineage>
</organism>
<dbReference type="Proteomes" id="UP000199024">
    <property type="component" value="Unassembled WGS sequence"/>
</dbReference>
<feature type="transmembrane region" description="Helical" evidence="14">
    <location>
        <begin position="227"/>
        <end position="252"/>
    </location>
</feature>
<evidence type="ECO:0000313" key="16">
    <source>
        <dbReference type="Proteomes" id="UP000199024"/>
    </source>
</evidence>
<dbReference type="PANTHER" id="PTHR43448">
    <property type="entry name" value="PROTOHEME IX FARNESYLTRANSFERASE, MITOCHONDRIAL"/>
    <property type="match status" value="1"/>
</dbReference>
<evidence type="ECO:0000256" key="3">
    <source>
        <dbReference type="ARBA" id="ARBA00012292"/>
    </source>
</evidence>
<keyword evidence="5 14" id="KW-0808">Transferase</keyword>
<keyword evidence="9 14" id="KW-0472">Membrane</keyword>
<evidence type="ECO:0000256" key="14">
    <source>
        <dbReference type="HAMAP-Rule" id="MF_00154"/>
    </source>
</evidence>
<dbReference type="Pfam" id="PF01040">
    <property type="entry name" value="UbiA"/>
    <property type="match status" value="1"/>
</dbReference>
<feature type="transmembrane region" description="Helical" evidence="14">
    <location>
        <begin position="183"/>
        <end position="207"/>
    </location>
</feature>
<feature type="transmembrane region" description="Helical" evidence="14">
    <location>
        <begin position="105"/>
        <end position="125"/>
    </location>
</feature>
<dbReference type="CDD" id="cd13957">
    <property type="entry name" value="PT_UbiA_Cox10"/>
    <property type="match status" value="1"/>
</dbReference>
<comment type="pathway">
    <text evidence="2 14">Porphyrin-containing compound metabolism; heme O biosynthesis; heme O from protoheme: step 1/1.</text>
</comment>
<keyword evidence="6 14" id="KW-0812">Transmembrane</keyword>
<dbReference type="RefSeq" id="WP_245781843.1">
    <property type="nucleotide sequence ID" value="NZ_FOZL01000001.1"/>
</dbReference>
<dbReference type="GO" id="GO:0005886">
    <property type="term" value="C:plasma membrane"/>
    <property type="evidence" value="ECO:0007669"/>
    <property type="project" value="UniProtKB-SubCell"/>
</dbReference>
<dbReference type="GO" id="GO:0048034">
    <property type="term" value="P:heme O biosynthetic process"/>
    <property type="evidence" value="ECO:0007669"/>
    <property type="project" value="UniProtKB-UniRule"/>
</dbReference>
<dbReference type="InterPro" id="IPR044878">
    <property type="entry name" value="UbiA_sf"/>
</dbReference>
<evidence type="ECO:0000256" key="2">
    <source>
        <dbReference type="ARBA" id="ARBA00004919"/>
    </source>
</evidence>
<dbReference type="Gene3D" id="1.10.357.140">
    <property type="entry name" value="UbiA prenyltransferase"/>
    <property type="match status" value="1"/>
</dbReference>
<feature type="transmembrane region" description="Helical" evidence="14">
    <location>
        <begin position="27"/>
        <end position="49"/>
    </location>
</feature>